<organism evidence="2">
    <name type="scientific">bioreactor metagenome</name>
    <dbReference type="NCBI Taxonomy" id="1076179"/>
    <lineage>
        <taxon>unclassified sequences</taxon>
        <taxon>metagenomes</taxon>
        <taxon>ecological metagenomes</taxon>
    </lineage>
</organism>
<reference evidence="2" key="1">
    <citation type="submission" date="2019-08" db="EMBL/GenBank/DDBJ databases">
        <authorList>
            <person name="Kucharzyk K."/>
            <person name="Murdoch R.W."/>
            <person name="Higgins S."/>
            <person name="Loffler F."/>
        </authorList>
    </citation>
    <scope>NUCLEOTIDE SEQUENCE</scope>
</reference>
<dbReference type="EMBL" id="VSSQ01032961">
    <property type="protein sequence ID" value="MPM84402.1"/>
    <property type="molecule type" value="Genomic_DNA"/>
</dbReference>
<evidence type="ECO:0000313" key="2">
    <source>
        <dbReference type="EMBL" id="MPM84402.1"/>
    </source>
</evidence>
<dbReference type="AlphaFoldDB" id="A0A645D6Z1"/>
<name>A0A645D6Z1_9ZZZZ</name>
<gene>
    <name evidence="2" type="ORF">SDC9_131473</name>
</gene>
<feature type="compositionally biased region" description="Polar residues" evidence="1">
    <location>
        <begin position="17"/>
        <end position="49"/>
    </location>
</feature>
<comment type="caution">
    <text evidence="2">The sequence shown here is derived from an EMBL/GenBank/DDBJ whole genome shotgun (WGS) entry which is preliminary data.</text>
</comment>
<sequence>MMPRMFLVPPKGEPSTGYPSNTETGGSGRSVTMSVPNSRPSRSGDSGSLSMVSLMRPPACTGCIRCPRTAPYRTTGLPSGRSAMAILCPWGMKDRAKSPPPMGVPGARSAVEMAVLSRSSTCMIRMVHLTPLSRRLRQPVFSPGGRHTRPRRWRQK</sequence>
<proteinExistence type="predicted"/>
<accession>A0A645D6Z1</accession>
<feature type="region of interest" description="Disordered" evidence="1">
    <location>
        <begin position="1"/>
        <end position="49"/>
    </location>
</feature>
<protein>
    <submittedName>
        <fullName evidence="2">Uncharacterized protein</fullName>
    </submittedName>
</protein>
<evidence type="ECO:0000256" key="1">
    <source>
        <dbReference type="SAM" id="MobiDB-lite"/>
    </source>
</evidence>